<dbReference type="AlphaFoldDB" id="A0A251SUR4"/>
<organism evidence="3 4">
    <name type="scientific">Helianthus annuus</name>
    <name type="common">Common sunflower</name>
    <dbReference type="NCBI Taxonomy" id="4232"/>
    <lineage>
        <taxon>Eukaryota</taxon>
        <taxon>Viridiplantae</taxon>
        <taxon>Streptophyta</taxon>
        <taxon>Embryophyta</taxon>
        <taxon>Tracheophyta</taxon>
        <taxon>Spermatophyta</taxon>
        <taxon>Magnoliopsida</taxon>
        <taxon>eudicotyledons</taxon>
        <taxon>Gunneridae</taxon>
        <taxon>Pentapetalae</taxon>
        <taxon>asterids</taxon>
        <taxon>campanulids</taxon>
        <taxon>Asterales</taxon>
        <taxon>Asteraceae</taxon>
        <taxon>Asteroideae</taxon>
        <taxon>Heliantheae alliance</taxon>
        <taxon>Heliantheae</taxon>
        <taxon>Helianthus</taxon>
    </lineage>
</organism>
<reference evidence="3" key="2">
    <citation type="submission" date="2017-02" db="EMBL/GenBank/DDBJ databases">
        <title>Sunflower complete genome.</title>
        <authorList>
            <person name="Langlade N."/>
            <person name="Munos S."/>
        </authorList>
    </citation>
    <scope>NUCLEOTIDE SEQUENCE [LARGE SCALE GENOMIC DNA]</scope>
    <source>
        <tissue evidence="3">Leaves</tissue>
    </source>
</reference>
<reference evidence="2" key="3">
    <citation type="submission" date="2020-06" db="EMBL/GenBank/DDBJ databases">
        <title>Helianthus annuus Genome sequencing and assembly Release 2.</title>
        <authorList>
            <person name="Gouzy J."/>
            <person name="Langlade N."/>
            <person name="Munos S."/>
        </authorList>
    </citation>
    <scope>NUCLEOTIDE SEQUENCE</scope>
    <source>
        <tissue evidence="2">Leaves</tissue>
    </source>
</reference>
<protein>
    <submittedName>
        <fullName evidence="2">NT-type C2 domain-containing protein</fullName>
    </submittedName>
    <submittedName>
        <fullName evidence="3">Putative EEIG1/EHBP1 N-terminal domain-containing protein</fullName>
    </submittedName>
</protein>
<dbReference type="InterPro" id="IPR019448">
    <property type="entry name" value="NT-C2"/>
</dbReference>
<reference evidence="2 4" key="1">
    <citation type="journal article" date="2017" name="Nature">
        <title>The sunflower genome provides insights into oil metabolism, flowering and Asterid evolution.</title>
        <authorList>
            <person name="Badouin H."/>
            <person name="Gouzy J."/>
            <person name="Grassa C.J."/>
            <person name="Murat F."/>
            <person name="Staton S.E."/>
            <person name="Cottret L."/>
            <person name="Lelandais-Briere C."/>
            <person name="Owens G.L."/>
            <person name="Carrere S."/>
            <person name="Mayjonade B."/>
            <person name="Legrand L."/>
            <person name="Gill N."/>
            <person name="Kane N.C."/>
            <person name="Bowers J.E."/>
            <person name="Hubner S."/>
            <person name="Bellec A."/>
            <person name="Berard A."/>
            <person name="Berges H."/>
            <person name="Blanchet N."/>
            <person name="Boniface M.C."/>
            <person name="Brunel D."/>
            <person name="Catrice O."/>
            <person name="Chaidir N."/>
            <person name="Claudel C."/>
            <person name="Donnadieu C."/>
            <person name="Faraut T."/>
            <person name="Fievet G."/>
            <person name="Helmstetter N."/>
            <person name="King M."/>
            <person name="Knapp S.J."/>
            <person name="Lai Z."/>
            <person name="Le Paslier M.C."/>
            <person name="Lippi Y."/>
            <person name="Lorenzon L."/>
            <person name="Mandel J.R."/>
            <person name="Marage G."/>
            <person name="Marchand G."/>
            <person name="Marquand E."/>
            <person name="Bret-Mestries E."/>
            <person name="Morien E."/>
            <person name="Nambeesan S."/>
            <person name="Nguyen T."/>
            <person name="Pegot-Espagnet P."/>
            <person name="Pouilly N."/>
            <person name="Raftis F."/>
            <person name="Sallet E."/>
            <person name="Schiex T."/>
            <person name="Thomas J."/>
            <person name="Vandecasteele C."/>
            <person name="Vares D."/>
            <person name="Vear F."/>
            <person name="Vautrin S."/>
            <person name="Crespi M."/>
            <person name="Mangin B."/>
            <person name="Burke J.M."/>
            <person name="Salse J."/>
            <person name="Munos S."/>
            <person name="Vincourt P."/>
            <person name="Rieseberg L.H."/>
            <person name="Langlade N.B."/>
        </authorList>
    </citation>
    <scope>NUCLEOTIDE SEQUENCE [LARGE SCALE GENOMIC DNA]</scope>
    <source>
        <strain evidence="4">cv. SF193</strain>
        <tissue evidence="2">Leaves</tissue>
    </source>
</reference>
<proteinExistence type="predicted"/>
<dbReference type="EMBL" id="MNCJ02000328">
    <property type="protein sequence ID" value="KAF5773146.1"/>
    <property type="molecule type" value="Genomic_DNA"/>
</dbReference>
<dbReference type="PANTHER" id="PTHR47270">
    <property type="entry name" value="PROTEIN MLP1-LIKE"/>
    <property type="match status" value="1"/>
</dbReference>
<dbReference type="OMA" id="SIWISHY"/>
<dbReference type="InParanoid" id="A0A251SUR4"/>
<evidence type="ECO:0000313" key="4">
    <source>
        <dbReference type="Proteomes" id="UP000215914"/>
    </source>
</evidence>
<dbReference type="PANTHER" id="PTHR47270:SF3">
    <property type="entry name" value="HYPOTETICAL PROTEIN"/>
    <property type="match status" value="1"/>
</dbReference>
<sequence>MYRAQRNGKSPSSAERIDFKFSNFQALQVPKVWDKLLVSIISVETGKTVARSNKALVRNGNCQWTETLSESIWISHYDSSKELEEQLFKFVVSMGSARSGILGEATVNIVRYYTSSRSSALVSLPLKKCNYGTILQVLCIF</sequence>
<evidence type="ECO:0000259" key="1">
    <source>
        <dbReference type="PROSITE" id="PS51840"/>
    </source>
</evidence>
<keyword evidence="4" id="KW-1185">Reference proteome</keyword>
<evidence type="ECO:0000313" key="2">
    <source>
        <dbReference type="EMBL" id="KAF5773146.1"/>
    </source>
</evidence>
<feature type="domain" description="C2 NT-type" evidence="1">
    <location>
        <begin position="7"/>
        <end position="141"/>
    </location>
</feature>
<dbReference type="Gramene" id="mRNA:HanXRQr2_Chr13g0585401">
    <property type="protein sequence ID" value="mRNA:HanXRQr2_Chr13g0585401"/>
    <property type="gene ID" value="HanXRQr2_Chr13g0585401"/>
</dbReference>
<dbReference type="Proteomes" id="UP000215914">
    <property type="component" value="Chromosome 13"/>
</dbReference>
<dbReference type="EMBL" id="CM007902">
    <property type="protein sequence ID" value="OTG01291.1"/>
    <property type="molecule type" value="Genomic_DNA"/>
</dbReference>
<accession>A0A251SUR4</accession>
<name>A0A251SUR4_HELAN</name>
<dbReference type="Pfam" id="PF10358">
    <property type="entry name" value="NT-C2"/>
    <property type="match status" value="1"/>
</dbReference>
<evidence type="ECO:0000313" key="3">
    <source>
        <dbReference type="EMBL" id="OTG01291.1"/>
    </source>
</evidence>
<gene>
    <name evidence="3" type="ORF">HannXRQ_Chr13g0400501</name>
    <name evidence="2" type="ORF">HanXRQr2_Chr13g0585401</name>
</gene>
<dbReference type="PROSITE" id="PS51840">
    <property type="entry name" value="C2_NT"/>
    <property type="match status" value="1"/>
</dbReference>